<gene>
    <name evidence="1" type="ORF">RJT34_24044</name>
</gene>
<sequence length="109" mass="12207">MSLTTVALSIPNPHPSPIPVTKGKVTPTFAPYWGWGKPPHTYTCLHLLTHCNQGFSTSNNSIENSNYTRKEVVGPYLLHVTDTVPIPSYIYYRSYLSSQLDSILTLCYC</sequence>
<keyword evidence="2" id="KW-1185">Reference proteome</keyword>
<accession>A0AAN9FVP6</accession>
<comment type="caution">
    <text evidence="1">The sequence shown here is derived from an EMBL/GenBank/DDBJ whole genome shotgun (WGS) entry which is preliminary data.</text>
</comment>
<protein>
    <submittedName>
        <fullName evidence="1">Uncharacterized protein</fullName>
    </submittedName>
</protein>
<dbReference type="Proteomes" id="UP001359559">
    <property type="component" value="Unassembled WGS sequence"/>
</dbReference>
<proteinExistence type="predicted"/>
<dbReference type="AlphaFoldDB" id="A0AAN9FVP6"/>
<evidence type="ECO:0000313" key="1">
    <source>
        <dbReference type="EMBL" id="KAK7279003.1"/>
    </source>
</evidence>
<reference evidence="1 2" key="1">
    <citation type="submission" date="2024-01" db="EMBL/GenBank/DDBJ databases">
        <title>The genomes of 5 underutilized Papilionoideae crops provide insights into root nodulation and disease resistance.</title>
        <authorList>
            <person name="Yuan L."/>
        </authorList>
    </citation>
    <scope>NUCLEOTIDE SEQUENCE [LARGE SCALE GENOMIC DNA]</scope>
    <source>
        <strain evidence="1">LY-2023</strain>
        <tissue evidence="1">Leaf</tissue>
    </source>
</reference>
<organism evidence="1 2">
    <name type="scientific">Clitoria ternatea</name>
    <name type="common">Butterfly pea</name>
    <dbReference type="NCBI Taxonomy" id="43366"/>
    <lineage>
        <taxon>Eukaryota</taxon>
        <taxon>Viridiplantae</taxon>
        <taxon>Streptophyta</taxon>
        <taxon>Embryophyta</taxon>
        <taxon>Tracheophyta</taxon>
        <taxon>Spermatophyta</taxon>
        <taxon>Magnoliopsida</taxon>
        <taxon>eudicotyledons</taxon>
        <taxon>Gunneridae</taxon>
        <taxon>Pentapetalae</taxon>
        <taxon>rosids</taxon>
        <taxon>fabids</taxon>
        <taxon>Fabales</taxon>
        <taxon>Fabaceae</taxon>
        <taxon>Papilionoideae</taxon>
        <taxon>50 kb inversion clade</taxon>
        <taxon>NPAAA clade</taxon>
        <taxon>indigoferoid/millettioid clade</taxon>
        <taxon>Phaseoleae</taxon>
        <taxon>Clitoria</taxon>
    </lineage>
</organism>
<evidence type="ECO:0000313" key="2">
    <source>
        <dbReference type="Proteomes" id="UP001359559"/>
    </source>
</evidence>
<dbReference type="EMBL" id="JAYKXN010000006">
    <property type="protein sequence ID" value="KAK7279003.1"/>
    <property type="molecule type" value="Genomic_DNA"/>
</dbReference>
<name>A0AAN9FVP6_CLITE</name>